<evidence type="ECO:0000259" key="3">
    <source>
        <dbReference type="Pfam" id="PF13717"/>
    </source>
</evidence>
<feature type="domain" description="Zinc finger/thioredoxin putative" evidence="3">
    <location>
        <begin position="1"/>
        <end position="36"/>
    </location>
</feature>
<keyword evidence="2" id="KW-1133">Transmembrane helix</keyword>
<proteinExistence type="predicted"/>
<reference evidence="4" key="2">
    <citation type="submission" date="2021-01" db="EMBL/GenBank/DDBJ databases">
        <authorList>
            <person name="Hahn C.R."/>
            <person name="Youssef N.H."/>
            <person name="Elshahed M."/>
        </authorList>
    </citation>
    <scope>NUCLEOTIDE SEQUENCE</scope>
    <source>
        <strain evidence="4">Zod_Metabat.24</strain>
    </source>
</reference>
<dbReference type="InterPro" id="IPR011723">
    <property type="entry name" value="Znf/thioredoxin_put"/>
</dbReference>
<keyword evidence="2" id="KW-0812">Transmembrane</keyword>
<evidence type="ECO:0000256" key="2">
    <source>
        <dbReference type="SAM" id="Phobius"/>
    </source>
</evidence>
<comment type="caution">
    <text evidence="4">The sequence shown here is derived from an EMBL/GenBank/DDBJ whole genome shotgun (WGS) entry which is preliminary data.</text>
</comment>
<dbReference type="EMBL" id="JAFGIX010000008">
    <property type="protein sequence ID" value="MBN1571862.1"/>
    <property type="molecule type" value="Genomic_DNA"/>
</dbReference>
<protein>
    <submittedName>
        <fullName evidence="4">Zinc-ribbon domain-containing protein</fullName>
    </submittedName>
</protein>
<evidence type="ECO:0000313" key="4">
    <source>
        <dbReference type="EMBL" id="MBN1571862.1"/>
    </source>
</evidence>
<dbReference type="Proteomes" id="UP000809273">
    <property type="component" value="Unassembled WGS sequence"/>
</dbReference>
<gene>
    <name evidence="4" type="ORF">JW984_01560</name>
</gene>
<dbReference type="AlphaFoldDB" id="A0A9D8PNB4"/>
<accession>A0A9D8PNB4</accession>
<organism evidence="4 5">
    <name type="scientific">Candidatus Zymogenus saltonus</name>
    <dbReference type="NCBI Taxonomy" id="2844893"/>
    <lineage>
        <taxon>Bacteria</taxon>
        <taxon>Deltaproteobacteria</taxon>
        <taxon>Candidatus Zymogenia</taxon>
        <taxon>Candidatus Zymogeniales</taxon>
        <taxon>Candidatus Zymogenaceae</taxon>
        <taxon>Candidatus Zymogenus</taxon>
    </lineage>
</organism>
<feature type="region of interest" description="Disordered" evidence="1">
    <location>
        <begin position="42"/>
        <end position="74"/>
    </location>
</feature>
<evidence type="ECO:0000256" key="1">
    <source>
        <dbReference type="SAM" id="MobiDB-lite"/>
    </source>
</evidence>
<sequence length="120" mass="12976">MEVVYPNCGFKGNIRDERIPDSGRKVTCLRCKTEFFVKKNRSAKPESGTGENLISNPPGGSYGTNISKPNEGGRKRSPILVCSVLLVTAAFFYILGLISGVIVYEADSESDIKVSESVGI</sequence>
<evidence type="ECO:0000313" key="5">
    <source>
        <dbReference type="Proteomes" id="UP000809273"/>
    </source>
</evidence>
<reference evidence="4" key="1">
    <citation type="journal article" date="2021" name="Environ. Microbiol.">
        <title>Genomic characterization of three novel Desulfobacterota classes expand the metabolic and phylogenetic diversity of the phylum.</title>
        <authorList>
            <person name="Murphy C.L."/>
            <person name="Biggerstaff J."/>
            <person name="Eichhorn A."/>
            <person name="Ewing E."/>
            <person name="Shahan R."/>
            <person name="Soriano D."/>
            <person name="Stewart S."/>
            <person name="VanMol K."/>
            <person name="Walker R."/>
            <person name="Walters P."/>
            <person name="Elshahed M.S."/>
            <person name="Youssef N.H."/>
        </authorList>
    </citation>
    <scope>NUCLEOTIDE SEQUENCE</scope>
    <source>
        <strain evidence="4">Zod_Metabat.24</strain>
    </source>
</reference>
<feature type="transmembrane region" description="Helical" evidence="2">
    <location>
        <begin position="79"/>
        <end position="104"/>
    </location>
</feature>
<name>A0A9D8PNB4_9DELT</name>
<dbReference type="Pfam" id="PF13717">
    <property type="entry name" value="Zn_ribbon_4"/>
    <property type="match status" value="1"/>
</dbReference>
<keyword evidence="2" id="KW-0472">Membrane</keyword>